<dbReference type="PRINTS" id="PR00385">
    <property type="entry name" value="P450"/>
</dbReference>
<comment type="caution">
    <text evidence="7">The sequence shown here is derived from an EMBL/GenBank/DDBJ whole genome shotgun (WGS) entry which is preliminary data.</text>
</comment>
<evidence type="ECO:0000256" key="6">
    <source>
        <dbReference type="SAM" id="Phobius"/>
    </source>
</evidence>
<dbReference type="InterPro" id="IPR011989">
    <property type="entry name" value="ARM-like"/>
</dbReference>
<keyword evidence="5" id="KW-0349">Heme</keyword>
<dbReference type="SUPFAM" id="SSF48371">
    <property type="entry name" value="ARM repeat"/>
    <property type="match status" value="1"/>
</dbReference>
<dbReference type="GO" id="GO:0044550">
    <property type="term" value="P:secondary metabolite biosynthetic process"/>
    <property type="evidence" value="ECO:0007669"/>
    <property type="project" value="UniProtKB-ARBA"/>
</dbReference>
<evidence type="ECO:0000256" key="1">
    <source>
        <dbReference type="ARBA" id="ARBA00010617"/>
    </source>
</evidence>
<dbReference type="GO" id="GO:0016705">
    <property type="term" value="F:oxidoreductase activity, acting on paired donors, with incorporation or reduction of molecular oxygen"/>
    <property type="evidence" value="ECO:0007669"/>
    <property type="project" value="InterPro"/>
</dbReference>
<dbReference type="Pfam" id="PF00067">
    <property type="entry name" value="p450"/>
    <property type="match status" value="1"/>
</dbReference>
<keyword evidence="2 5" id="KW-0479">Metal-binding</keyword>
<dbReference type="AlphaFoldDB" id="A0A7J7NN55"/>
<keyword evidence="6" id="KW-1133">Transmembrane helix</keyword>
<dbReference type="InterPro" id="IPR001128">
    <property type="entry name" value="Cyt_P450"/>
</dbReference>
<dbReference type="Pfam" id="PF24987">
    <property type="entry name" value="HEAT_EF3_N"/>
    <property type="match status" value="1"/>
</dbReference>
<sequence length="790" mass="88301">MLQLEFVFSFLLFLVPLIFLVFISTKFFLPSSSNLPNSYPLIGSYFALVANRNRRNQWFAEVLTGSPNLTFVLHRPLGFRQVVTANPANVQHILKNQFSIYPKGESINSTLRDFLGSGIFNTDGSNWKFQRQIASHEFNTKSLRKFVATVVESELYDRLLPILSDAAAKKSVIDLQDILQRFAFDNICKISFGFDPEYLSASMHPTEFAVAFEDAALISSKRLHSVIPAVWKVKQLLDIGSEKRLRQATSEVRQFAQNIAKRKKQKLKEESSLETCDLLSRIISSGHSDENFVTDMVISFILAGRDTTSAALTWFFWLVCNNSHVEQELLKEIHEKADGSSYNEVKDMVYTHASLCESMRLYPPVPSDTKEAACDDVLPDGTVVKKGTKVTYHPYAMGRMEKLWGEDWEKFRPERWLERDNMSSKWSFVSKDSYTYPVFQAGPRVCLGKEMAFLQMKTVVAGVLRHFRVVPVIEKGTEPVFTSSLTSKMKGGFPVRYGRTKDLPVVVTFLISRALADPNTDVRGRMVNAGIMIIDKHGKDNVSLSSCKTFGQRRSQSTFGGGEAVGCTKYSIRSSSTAVSTCLSPLMHSKQGEDPQKLATKLLDQLMHSDMYGERRGAAFGLAGNSAKSREGSLLGFECLCEKLGRLFEPYVIQMLPVLLVSFSDQVIAVREAAECASLAMVSQFSGHGGKLIPPSLLKGLEDKAWRTKQSSVQLLDAMSYCTPQQLSQCLPRIVPKLTEVLTDTHPKVQPAGQMALQQVGSVIKNPEISSLVPILLKTLTDPYEYTAFS</sequence>
<dbReference type="InterPro" id="IPR002401">
    <property type="entry name" value="Cyt_P450_E_grp-I"/>
</dbReference>
<name>A0A7J7NN55_9MAGN</name>
<dbReference type="CDD" id="cd11064">
    <property type="entry name" value="CYP86A"/>
    <property type="match status" value="1"/>
</dbReference>
<evidence type="ECO:0000256" key="3">
    <source>
        <dbReference type="ARBA" id="ARBA00023002"/>
    </source>
</evidence>
<evidence type="ECO:0008006" key="9">
    <source>
        <dbReference type="Google" id="ProtNLM"/>
    </source>
</evidence>
<dbReference type="EMBL" id="JACGCM010000692">
    <property type="protein sequence ID" value="KAF6168657.1"/>
    <property type="molecule type" value="Genomic_DNA"/>
</dbReference>
<dbReference type="InterPro" id="IPR036396">
    <property type="entry name" value="Cyt_P450_sf"/>
</dbReference>
<dbReference type="PRINTS" id="PR00463">
    <property type="entry name" value="EP450I"/>
</dbReference>
<feature type="transmembrane region" description="Helical" evidence="6">
    <location>
        <begin position="6"/>
        <end position="29"/>
    </location>
</feature>
<evidence type="ECO:0000256" key="2">
    <source>
        <dbReference type="ARBA" id="ARBA00022723"/>
    </source>
</evidence>
<keyword evidence="8" id="KW-1185">Reference proteome</keyword>
<gene>
    <name evidence="7" type="ORF">GIB67_005269</name>
</gene>
<dbReference type="Proteomes" id="UP000541444">
    <property type="component" value="Unassembled WGS sequence"/>
</dbReference>
<accession>A0A7J7NN55</accession>
<keyword evidence="6" id="KW-0472">Membrane</keyword>
<reference evidence="7 8" key="1">
    <citation type="journal article" date="2020" name="IScience">
        <title>Genome Sequencing of the Endangered Kingdonia uniflora (Circaeasteraceae, Ranunculales) Reveals Potential Mechanisms of Evolutionary Specialization.</title>
        <authorList>
            <person name="Sun Y."/>
            <person name="Deng T."/>
            <person name="Zhang A."/>
            <person name="Moore M.J."/>
            <person name="Landis J.B."/>
            <person name="Lin N."/>
            <person name="Zhang H."/>
            <person name="Zhang X."/>
            <person name="Huang J."/>
            <person name="Zhang X."/>
            <person name="Sun H."/>
            <person name="Wang H."/>
        </authorList>
    </citation>
    <scope>NUCLEOTIDE SEQUENCE [LARGE SCALE GENOMIC DNA]</scope>
    <source>
        <strain evidence="7">TB1705</strain>
        <tissue evidence="7">Leaf</tissue>
    </source>
</reference>
<keyword evidence="4 5" id="KW-0408">Iron</keyword>
<dbReference type="Gene3D" id="1.10.630.10">
    <property type="entry name" value="Cytochrome P450"/>
    <property type="match status" value="1"/>
</dbReference>
<dbReference type="GO" id="GO:0004497">
    <property type="term" value="F:monooxygenase activity"/>
    <property type="evidence" value="ECO:0007669"/>
    <property type="project" value="InterPro"/>
</dbReference>
<comment type="similarity">
    <text evidence="1">Belongs to the cytochrome P450 family.</text>
</comment>
<dbReference type="GO" id="GO:0005506">
    <property type="term" value="F:iron ion binding"/>
    <property type="evidence" value="ECO:0007669"/>
    <property type="project" value="InterPro"/>
</dbReference>
<keyword evidence="3" id="KW-0560">Oxidoreductase</keyword>
<evidence type="ECO:0000313" key="7">
    <source>
        <dbReference type="EMBL" id="KAF6168657.1"/>
    </source>
</evidence>
<protein>
    <recommendedName>
        <fullName evidence="9">Cytochrome P450</fullName>
    </recommendedName>
</protein>
<comment type="cofactor">
    <cofactor evidence="5">
        <name>heme</name>
        <dbReference type="ChEBI" id="CHEBI:30413"/>
    </cofactor>
</comment>
<feature type="binding site" description="axial binding residue" evidence="5">
    <location>
        <position position="446"/>
    </location>
    <ligand>
        <name>heme</name>
        <dbReference type="ChEBI" id="CHEBI:30413"/>
    </ligand>
    <ligandPart>
        <name>Fe</name>
        <dbReference type="ChEBI" id="CHEBI:18248"/>
    </ligandPart>
</feature>
<dbReference type="InterPro" id="IPR016024">
    <property type="entry name" value="ARM-type_fold"/>
</dbReference>
<evidence type="ECO:0000313" key="8">
    <source>
        <dbReference type="Proteomes" id="UP000541444"/>
    </source>
</evidence>
<dbReference type="PANTHER" id="PTHR24296">
    <property type="entry name" value="CYTOCHROME P450"/>
    <property type="match status" value="1"/>
</dbReference>
<evidence type="ECO:0000256" key="5">
    <source>
        <dbReference type="PIRSR" id="PIRSR602401-1"/>
    </source>
</evidence>
<dbReference type="SUPFAM" id="SSF48264">
    <property type="entry name" value="Cytochrome P450"/>
    <property type="match status" value="1"/>
</dbReference>
<dbReference type="GO" id="GO:0020037">
    <property type="term" value="F:heme binding"/>
    <property type="evidence" value="ECO:0007669"/>
    <property type="project" value="InterPro"/>
</dbReference>
<dbReference type="Gene3D" id="1.25.10.10">
    <property type="entry name" value="Leucine-rich Repeat Variant"/>
    <property type="match status" value="1"/>
</dbReference>
<evidence type="ECO:0000256" key="4">
    <source>
        <dbReference type="ARBA" id="ARBA00023004"/>
    </source>
</evidence>
<organism evidence="7 8">
    <name type="scientific">Kingdonia uniflora</name>
    <dbReference type="NCBI Taxonomy" id="39325"/>
    <lineage>
        <taxon>Eukaryota</taxon>
        <taxon>Viridiplantae</taxon>
        <taxon>Streptophyta</taxon>
        <taxon>Embryophyta</taxon>
        <taxon>Tracheophyta</taxon>
        <taxon>Spermatophyta</taxon>
        <taxon>Magnoliopsida</taxon>
        <taxon>Ranunculales</taxon>
        <taxon>Circaeasteraceae</taxon>
        <taxon>Kingdonia</taxon>
    </lineage>
</organism>
<dbReference type="OrthoDB" id="1470350at2759"/>
<keyword evidence="6" id="KW-0812">Transmembrane</keyword>
<proteinExistence type="inferred from homology"/>